<dbReference type="PANTHER" id="PTHR30055:SF226">
    <property type="entry name" value="HTH-TYPE TRANSCRIPTIONAL REGULATOR PKSA"/>
    <property type="match status" value="1"/>
</dbReference>
<feature type="domain" description="HTH tetR-type" evidence="3">
    <location>
        <begin position="53"/>
        <end position="113"/>
    </location>
</feature>
<dbReference type="AlphaFoldDB" id="A0A5E3ZVV6"/>
<dbReference type="InterPro" id="IPR050109">
    <property type="entry name" value="HTH-type_TetR-like_transc_reg"/>
</dbReference>
<dbReference type="Gene3D" id="1.10.357.10">
    <property type="entry name" value="Tetracycline Repressor, domain 2"/>
    <property type="match status" value="1"/>
</dbReference>
<keyword evidence="5" id="KW-1185">Reference proteome</keyword>
<evidence type="ECO:0000256" key="1">
    <source>
        <dbReference type="ARBA" id="ARBA00023125"/>
    </source>
</evidence>
<dbReference type="PANTHER" id="PTHR30055">
    <property type="entry name" value="HTH-TYPE TRANSCRIPTIONAL REGULATOR RUTR"/>
    <property type="match status" value="1"/>
</dbReference>
<feature type="DNA-binding region" description="H-T-H motif" evidence="2">
    <location>
        <begin position="76"/>
        <end position="95"/>
    </location>
</feature>
<accession>A0A5E3ZVV6</accession>
<dbReference type="SUPFAM" id="SSF46689">
    <property type="entry name" value="Homeodomain-like"/>
    <property type="match status" value="1"/>
</dbReference>
<reference evidence="4 5" key="1">
    <citation type="submission" date="2019-04" db="EMBL/GenBank/DDBJ databases">
        <authorList>
            <person name="Seth-Smith MB H."/>
            <person name="Seth-Smith H."/>
        </authorList>
    </citation>
    <scope>NUCLEOTIDE SEQUENCE [LARGE SCALE GENOMIC DNA]</scope>
    <source>
        <strain evidence="4">USB-603019</strain>
    </source>
</reference>
<evidence type="ECO:0000313" key="4">
    <source>
        <dbReference type="EMBL" id="VHN99933.1"/>
    </source>
</evidence>
<gene>
    <name evidence="4" type="primary">yfiR</name>
    <name evidence="4" type="ORF">LC603019_00346</name>
</gene>
<proteinExistence type="predicted"/>
<evidence type="ECO:0000256" key="2">
    <source>
        <dbReference type="PROSITE-ProRule" id="PRU00335"/>
    </source>
</evidence>
<name>A0A5E3ZVV6_9ACTN</name>
<organism evidence="4 5">
    <name type="scientific">Lawsonella clevelandensis</name>
    <dbReference type="NCBI Taxonomy" id="1528099"/>
    <lineage>
        <taxon>Bacteria</taxon>
        <taxon>Bacillati</taxon>
        <taxon>Actinomycetota</taxon>
        <taxon>Actinomycetes</taxon>
        <taxon>Mycobacteriales</taxon>
        <taxon>Lawsonellaceae</taxon>
        <taxon>Lawsonella</taxon>
    </lineage>
</organism>
<keyword evidence="1 2" id="KW-0238">DNA-binding</keyword>
<sequence length="270" mass="30530">MLHECLKEEENFLCAMSILQVIVIRMVFKYNCSPPRQSLYLLESPTTMRMNREDRRAHLIKAAMVVARREGFAQVTTRAVAQEADISLGVVHYCFNDKEELLYEMAAHTVDEVIHTITKSVLATVSLSNKTGIAGLEESMFQDAVTVLNETFAQAENSPLIYEVISYAFHTSDFRFQQLITTYYDALAHLAYSYLDSAARRYGVTWSMDLNQLVPVILDLVHGCLLRHLSLRTPQNPALASNADGMKIVMESLEMVVRTIVRNVEEETAA</sequence>
<evidence type="ECO:0000259" key="3">
    <source>
        <dbReference type="PROSITE" id="PS50977"/>
    </source>
</evidence>
<dbReference type="GO" id="GO:0003700">
    <property type="term" value="F:DNA-binding transcription factor activity"/>
    <property type="evidence" value="ECO:0007669"/>
    <property type="project" value="TreeGrafter"/>
</dbReference>
<dbReference type="Pfam" id="PF00440">
    <property type="entry name" value="TetR_N"/>
    <property type="match status" value="1"/>
</dbReference>
<dbReference type="Proteomes" id="UP000324288">
    <property type="component" value="Chromosome"/>
</dbReference>
<dbReference type="EMBL" id="LR584267">
    <property type="protein sequence ID" value="VHN99933.1"/>
    <property type="molecule type" value="Genomic_DNA"/>
</dbReference>
<dbReference type="InterPro" id="IPR009057">
    <property type="entry name" value="Homeodomain-like_sf"/>
</dbReference>
<evidence type="ECO:0000313" key="5">
    <source>
        <dbReference type="Proteomes" id="UP000324288"/>
    </source>
</evidence>
<dbReference type="GO" id="GO:0000976">
    <property type="term" value="F:transcription cis-regulatory region binding"/>
    <property type="evidence" value="ECO:0007669"/>
    <property type="project" value="TreeGrafter"/>
</dbReference>
<dbReference type="InterPro" id="IPR001647">
    <property type="entry name" value="HTH_TetR"/>
</dbReference>
<protein>
    <submittedName>
        <fullName evidence="4">Putative HTH-type transcriptional regulator YfiR</fullName>
    </submittedName>
</protein>
<dbReference type="PROSITE" id="PS50977">
    <property type="entry name" value="HTH_TETR_2"/>
    <property type="match status" value="1"/>
</dbReference>